<sequence length="161" mass="17745">MTDTYLLEETVEVAAPPVAVWALVSDLPRMARWSPQVAKTVVRGGHVRLGAQTLNVNRRGLLVWPTRAKVVRFEPHREIAFRIKDNATIWSLTLEPTADGGTRVVQRREAPDGIKPISTKLVNAFMGGTESFTAELREGMRTTLARIKAEVEADTRADAGA</sequence>
<protein>
    <submittedName>
        <fullName evidence="1">Uncharacterized protein YndB with AHSA1/START domain</fullName>
    </submittedName>
</protein>
<proteinExistence type="predicted"/>
<dbReference type="CDD" id="cd07812">
    <property type="entry name" value="SRPBCC"/>
    <property type="match status" value="1"/>
</dbReference>
<dbReference type="Gene3D" id="3.30.530.20">
    <property type="match status" value="1"/>
</dbReference>
<dbReference type="EMBL" id="JACCAC010000001">
    <property type="protein sequence ID" value="NYG54149.1"/>
    <property type="molecule type" value="Genomic_DNA"/>
</dbReference>
<dbReference type="InterPro" id="IPR023393">
    <property type="entry name" value="START-like_dom_sf"/>
</dbReference>
<dbReference type="AlphaFoldDB" id="A0A7Y9UR96"/>
<evidence type="ECO:0000313" key="1">
    <source>
        <dbReference type="EMBL" id="NYG54149.1"/>
    </source>
</evidence>
<dbReference type="InterPro" id="IPR019587">
    <property type="entry name" value="Polyketide_cyclase/dehydratase"/>
</dbReference>
<keyword evidence="2" id="KW-1185">Reference proteome</keyword>
<evidence type="ECO:0000313" key="2">
    <source>
        <dbReference type="Proteomes" id="UP000544110"/>
    </source>
</evidence>
<comment type="caution">
    <text evidence="1">The sequence shown here is derived from an EMBL/GenBank/DDBJ whole genome shotgun (WGS) entry which is preliminary data.</text>
</comment>
<dbReference type="SUPFAM" id="SSF55961">
    <property type="entry name" value="Bet v1-like"/>
    <property type="match status" value="1"/>
</dbReference>
<dbReference type="Proteomes" id="UP000544110">
    <property type="component" value="Unassembled WGS sequence"/>
</dbReference>
<name>A0A7Y9UR96_9ACTN</name>
<reference evidence="1 2" key="1">
    <citation type="submission" date="2020-07" db="EMBL/GenBank/DDBJ databases">
        <title>Sequencing the genomes of 1000 actinobacteria strains.</title>
        <authorList>
            <person name="Klenk H.-P."/>
        </authorList>
    </citation>
    <scope>NUCLEOTIDE SEQUENCE [LARGE SCALE GENOMIC DNA]</scope>
    <source>
        <strain evidence="1 2">DSM 24552</strain>
    </source>
</reference>
<dbReference type="Pfam" id="PF10604">
    <property type="entry name" value="Polyketide_cyc2"/>
    <property type="match status" value="1"/>
</dbReference>
<gene>
    <name evidence="1" type="ORF">BJ989_000453</name>
</gene>
<dbReference type="RefSeq" id="WP_179516834.1">
    <property type="nucleotide sequence ID" value="NZ_JACCAC010000001.1"/>
</dbReference>
<organism evidence="1 2">
    <name type="scientific">Nocardioides perillae</name>
    <dbReference type="NCBI Taxonomy" id="1119534"/>
    <lineage>
        <taxon>Bacteria</taxon>
        <taxon>Bacillati</taxon>
        <taxon>Actinomycetota</taxon>
        <taxon>Actinomycetes</taxon>
        <taxon>Propionibacteriales</taxon>
        <taxon>Nocardioidaceae</taxon>
        <taxon>Nocardioides</taxon>
    </lineage>
</organism>
<accession>A0A7Y9UR96</accession>